<dbReference type="STRING" id="279824.SAMN03080617_03274"/>
<evidence type="ECO:0000256" key="5">
    <source>
        <dbReference type="ARBA" id="ARBA00013198"/>
    </source>
</evidence>
<organism evidence="9 10">
    <name type="scientific">Algoriphagus alkaliphilus</name>
    <dbReference type="NCBI Taxonomy" id="279824"/>
    <lineage>
        <taxon>Bacteria</taxon>
        <taxon>Pseudomonadati</taxon>
        <taxon>Bacteroidota</taxon>
        <taxon>Cytophagia</taxon>
        <taxon>Cytophagales</taxon>
        <taxon>Cyclobacteriaceae</taxon>
        <taxon>Algoriphagus</taxon>
    </lineage>
</organism>
<dbReference type="CDD" id="cd01400">
    <property type="entry name" value="6PGL"/>
    <property type="match status" value="1"/>
</dbReference>
<dbReference type="InterPro" id="IPR039104">
    <property type="entry name" value="6PGL"/>
</dbReference>
<dbReference type="GO" id="GO:0006098">
    <property type="term" value="P:pentose-phosphate shunt"/>
    <property type="evidence" value="ECO:0007669"/>
    <property type="project" value="UniProtKB-UniPathway"/>
</dbReference>
<evidence type="ECO:0000259" key="8">
    <source>
        <dbReference type="Pfam" id="PF01182"/>
    </source>
</evidence>
<reference evidence="10" key="1">
    <citation type="submission" date="2016-10" db="EMBL/GenBank/DDBJ databases">
        <authorList>
            <person name="Varghese N."/>
            <person name="Submissions S."/>
        </authorList>
    </citation>
    <scope>NUCLEOTIDE SEQUENCE [LARGE SCALE GENOMIC DNA]</scope>
    <source>
        <strain evidence="10">DSM 22703</strain>
    </source>
</reference>
<dbReference type="InterPro" id="IPR037171">
    <property type="entry name" value="NagB/RpiA_transferase-like"/>
</dbReference>
<sequence>MEIRTFQSADEVAKEAAIYIADRIRENVTRKGSFTMAISGGRTPWEMIKELAKEDLHWEKVFLFQVDERIAPDAHPDRNLTQLFKAIEGTKLVLRLNIFPMRVTADNLNEACEEYADHITRLTENGKFDLIHLGLGTDGHTASLVPGDAVLAVQDKTVAITGDTYQGRHRMTLTYPLINQAAKILWVITGAEKAEMLNRLLHQDPSIPAGKIDQYHAIVLTEESASVEIN</sequence>
<comment type="function">
    <text evidence="2 7">Hydrolysis of 6-phosphogluconolactone to 6-phosphogluconate.</text>
</comment>
<dbReference type="EC" id="3.1.1.31" evidence="5 7"/>
<dbReference type="Pfam" id="PF01182">
    <property type="entry name" value="Glucosamine_iso"/>
    <property type="match status" value="1"/>
</dbReference>
<evidence type="ECO:0000256" key="6">
    <source>
        <dbReference type="ARBA" id="ARBA00020337"/>
    </source>
</evidence>
<evidence type="ECO:0000256" key="4">
    <source>
        <dbReference type="ARBA" id="ARBA00010662"/>
    </source>
</evidence>
<evidence type="ECO:0000256" key="2">
    <source>
        <dbReference type="ARBA" id="ARBA00002681"/>
    </source>
</evidence>
<evidence type="ECO:0000256" key="7">
    <source>
        <dbReference type="RuleBase" id="RU365095"/>
    </source>
</evidence>
<feature type="domain" description="Glucosamine/galactosamine-6-phosphate isomerase" evidence="8">
    <location>
        <begin position="8"/>
        <end position="213"/>
    </location>
</feature>
<dbReference type="Proteomes" id="UP000198756">
    <property type="component" value="Unassembled WGS sequence"/>
</dbReference>
<protein>
    <recommendedName>
        <fullName evidence="6 7">6-phosphogluconolactonase</fullName>
        <shortName evidence="7">6PGL</shortName>
        <ecNumber evidence="5 7">3.1.1.31</ecNumber>
    </recommendedName>
</protein>
<dbReference type="SUPFAM" id="SSF100950">
    <property type="entry name" value="NagB/RpiA/CoA transferase-like"/>
    <property type="match status" value="1"/>
</dbReference>
<dbReference type="PANTHER" id="PTHR11054:SF0">
    <property type="entry name" value="6-PHOSPHOGLUCONOLACTONASE"/>
    <property type="match status" value="1"/>
</dbReference>
<comment type="catalytic activity">
    <reaction evidence="1 7">
        <text>6-phospho-D-glucono-1,5-lactone + H2O = 6-phospho-D-gluconate + H(+)</text>
        <dbReference type="Rhea" id="RHEA:12556"/>
        <dbReference type="ChEBI" id="CHEBI:15377"/>
        <dbReference type="ChEBI" id="CHEBI:15378"/>
        <dbReference type="ChEBI" id="CHEBI:57955"/>
        <dbReference type="ChEBI" id="CHEBI:58759"/>
        <dbReference type="EC" id="3.1.1.31"/>
    </reaction>
</comment>
<evidence type="ECO:0000256" key="1">
    <source>
        <dbReference type="ARBA" id="ARBA00000832"/>
    </source>
</evidence>
<dbReference type="InterPro" id="IPR005900">
    <property type="entry name" value="6-phosphogluconolactonase_DevB"/>
</dbReference>
<evidence type="ECO:0000313" key="10">
    <source>
        <dbReference type="Proteomes" id="UP000198756"/>
    </source>
</evidence>
<accession>A0A1G5Z6D7</accession>
<dbReference type="EMBL" id="FMXE01000027">
    <property type="protein sequence ID" value="SDA90274.1"/>
    <property type="molecule type" value="Genomic_DNA"/>
</dbReference>
<evidence type="ECO:0000313" key="9">
    <source>
        <dbReference type="EMBL" id="SDA90274.1"/>
    </source>
</evidence>
<dbReference type="NCBIfam" id="TIGR01198">
    <property type="entry name" value="pgl"/>
    <property type="match status" value="1"/>
</dbReference>
<dbReference type="UniPathway" id="UPA00115">
    <property type="reaction ID" value="UER00409"/>
</dbReference>
<dbReference type="OrthoDB" id="9810967at2"/>
<dbReference type="Gene3D" id="3.40.50.1360">
    <property type="match status" value="1"/>
</dbReference>
<keyword evidence="10" id="KW-1185">Reference proteome</keyword>
<dbReference type="InterPro" id="IPR006148">
    <property type="entry name" value="Glc/Gal-6P_isomerase"/>
</dbReference>
<comment type="pathway">
    <text evidence="3 7">Carbohydrate degradation; pentose phosphate pathway; D-ribulose 5-phosphate from D-glucose 6-phosphate (oxidative stage): step 2/3.</text>
</comment>
<gene>
    <name evidence="7" type="primary">pgl</name>
    <name evidence="9" type="ORF">SAMN03080617_03274</name>
</gene>
<comment type="similarity">
    <text evidence="4 7">Belongs to the glucosamine/galactosamine-6-phosphate isomerase family. 6-phosphogluconolactonase subfamily.</text>
</comment>
<name>A0A1G5Z6D7_9BACT</name>
<dbReference type="PANTHER" id="PTHR11054">
    <property type="entry name" value="6-PHOSPHOGLUCONOLACTONASE"/>
    <property type="match status" value="1"/>
</dbReference>
<dbReference type="AlphaFoldDB" id="A0A1G5Z6D7"/>
<keyword evidence="7" id="KW-0378">Hydrolase</keyword>
<dbReference type="RefSeq" id="WP_092732132.1">
    <property type="nucleotide sequence ID" value="NZ_FMXE01000027.1"/>
</dbReference>
<dbReference type="GO" id="GO:0017057">
    <property type="term" value="F:6-phosphogluconolactonase activity"/>
    <property type="evidence" value="ECO:0007669"/>
    <property type="project" value="UniProtKB-UniRule"/>
</dbReference>
<proteinExistence type="inferred from homology"/>
<evidence type="ECO:0000256" key="3">
    <source>
        <dbReference type="ARBA" id="ARBA00004961"/>
    </source>
</evidence>
<dbReference type="GO" id="GO:0005975">
    <property type="term" value="P:carbohydrate metabolic process"/>
    <property type="evidence" value="ECO:0007669"/>
    <property type="project" value="UniProtKB-UniRule"/>
</dbReference>